<dbReference type="RefSeq" id="WP_066966692.1">
    <property type="nucleotide sequence ID" value="NZ_CP023449.1"/>
</dbReference>
<dbReference type="InterPro" id="IPR018733">
    <property type="entry name" value="DUF2274"/>
</dbReference>
<accession>A0A2A4FT13</accession>
<reference evidence="1 2" key="1">
    <citation type="submission" date="2017-09" db="EMBL/GenBank/DDBJ databases">
        <title>The Catabolism of 3,6-Dichlorosalicylic acid is Initiated by the Cytochrome P450 Monooxygenase DsmABC in Rhizorhabdus dicambivorans Ndbn-20.</title>
        <authorList>
            <person name="Na L."/>
        </authorList>
    </citation>
    <scope>NUCLEOTIDE SEQUENCE [LARGE SCALE GENOMIC DNA]</scope>
    <source>
        <strain evidence="1 2">Ndbn-20m</strain>
    </source>
</reference>
<dbReference type="AlphaFoldDB" id="A0A2A4FT13"/>
<dbReference type="Pfam" id="PF10038">
    <property type="entry name" value="DUF2274"/>
    <property type="match status" value="1"/>
</dbReference>
<keyword evidence="2" id="KW-1185">Reference proteome</keyword>
<proteinExistence type="predicted"/>
<gene>
    <name evidence="1" type="ORF">COO09_18375</name>
</gene>
<organism evidence="1 2">
    <name type="scientific">Rhizorhabdus dicambivorans</name>
    <dbReference type="NCBI Taxonomy" id="1850238"/>
    <lineage>
        <taxon>Bacteria</taxon>
        <taxon>Pseudomonadati</taxon>
        <taxon>Pseudomonadota</taxon>
        <taxon>Alphaproteobacteria</taxon>
        <taxon>Sphingomonadales</taxon>
        <taxon>Sphingomonadaceae</taxon>
        <taxon>Rhizorhabdus</taxon>
    </lineage>
</organism>
<dbReference type="OrthoDB" id="9803810at2"/>
<name>A0A2A4FT13_9SPHN</name>
<sequence>MTRLKLADLADEKPVRLTVEVSARLHRELLAYAAVLNGGDAKGAPTPERLIPPMIERFIATDRSYAKSRRSGQQG</sequence>
<dbReference type="Proteomes" id="UP000218934">
    <property type="component" value="Unassembled WGS sequence"/>
</dbReference>
<evidence type="ECO:0000313" key="2">
    <source>
        <dbReference type="Proteomes" id="UP000218934"/>
    </source>
</evidence>
<evidence type="ECO:0000313" key="1">
    <source>
        <dbReference type="EMBL" id="PCE40822.1"/>
    </source>
</evidence>
<protein>
    <submittedName>
        <fullName evidence="1">DUF2274 domain-containing protein</fullName>
    </submittedName>
</protein>
<dbReference type="EMBL" id="NWUF01000022">
    <property type="protein sequence ID" value="PCE40822.1"/>
    <property type="molecule type" value="Genomic_DNA"/>
</dbReference>
<comment type="caution">
    <text evidence="1">The sequence shown here is derived from an EMBL/GenBank/DDBJ whole genome shotgun (WGS) entry which is preliminary data.</text>
</comment>
<dbReference type="KEGG" id="rdi:CMV14_22440"/>